<sequence>MRNYEIETEKRVEFIRGVIKSAGADGIVYGNSGGKDSALVGILCKAACDNTVGLIMPCGSKRNYEIDKADAENMARHFGITVRVIDLSDARKELVRAVGETVSISDSALFNIAPRLRMTALYAVAASEKRIVAGTGNRSEGYMGYFTKWGDGAYDFNPIADLTVTEIYEFLRHLNAPGFVFDKAPSAGLFDGQTDEGEMGITYGAIDEFLLTGTANDRDRAVIGKFHEASEHKRNMPIAFE</sequence>
<feature type="domain" description="NAD/GMP synthase" evidence="8">
    <location>
        <begin position="9"/>
        <end position="234"/>
    </location>
</feature>
<dbReference type="EMBL" id="JQ844221">
    <property type="protein sequence ID" value="AGS53085.1"/>
    <property type="molecule type" value="Genomic_DNA"/>
</dbReference>
<dbReference type="GO" id="GO:0004359">
    <property type="term" value="F:glutaminase activity"/>
    <property type="evidence" value="ECO:0007669"/>
    <property type="project" value="InterPro"/>
</dbReference>
<dbReference type="EC" id="6.3.1.5" evidence="7"/>
<evidence type="ECO:0000256" key="3">
    <source>
        <dbReference type="ARBA" id="ARBA00022741"/>
    </source>
</evidence>
<keyword evidence="3 6" id="KW-0547">Nucleotide-binding</keyword>
<evidence type="ECO:0000256" key="2">
    <source>
        <dbReference type="ARBA" id="ARBA00022598"/>
    </source>
</evidence>
<evidence type="ECO:0000256" key="5">
    <source>
        <dbReference type="ARBA" id="ARBA00023027"/>
    </source>
</evidence>
<comment type="similarity">
    <text evidence="6">Belongs to the NAD synthetase family.</text>
</comment>
<dbReference type="CDD" id="cd00553">
    <property type="entry name" value="NAD_synthase"/>
    <property type="match status" value="1"/>
</dbReference>
<dbReference type="GO" id="GO:0009435">
    <property type="term" value="P:NAD+ biosynthetic process"/>
    <property type="evidence" value="ECO:0007669"/>
    <property type="project" value="UniProtKB-UniPathway"/>
</dbReference>
<keyword evidence="2 6" id="KW-0436">Ligase</keyword>
<dbReference type="InterPro" id="IPR003694">
    <property type="entry name" value="NAD_synthase"/>
</dbReference>
<dbReference type="PANTHER" id="PTHR23090">
    <property type="entry name" value="NH 3 /GLUTAMINE-DEPENDENT NAD + SYNTHETASE"/>
    <property type="match status" value="1"/>
</dbReference>
<evidence type="ECO:0000256" key="1">
    <source>
        <dbReference type="ARBA" id="ARBA00004790"/>
    </source>
</evidence>
<dbReference type="Gene3D" id="3.40.50.620">
    <property type="entry name" value="HUPs"/>
    <property type="match status" value="1"/>
</dbReference>
<dbReference type="UniPathway" id="UPA00253"/>
<accession>A0A806KEK9</accession>
<dbReference type="NCBIfam" id="TIGR00552">
    <property type="entry name" value="nadE"/>
    <property type="match status" value="1"/>
</dbReference>
<name>A0A806KEK9_9BACT</name>
<evidence type="ECO:0000259" key="8">
    <source>
        <dbReference type="Pfam" id="PF02540"/>
    </source>
</evidence>
<dbReference type="AlphaFoldDB" id="A0A806KEK9"/>
<dbReference type="SUPFAM" id="SSF52402">
    <property type="entry name" value="Adenine nucleotide alpha hydrolases-like"/>
    <property type="match status" value="1"/>
</dbReference>
<protein>
    <recommendedName>
        <fullName evidence="7">NH(3)-dependent NAD(+) synthetase</fullName>
        <ecNumber evidence="7">6.3.1.5</ecNumber>
    </recommendedName>
</protein>
<comment type="catalytic activity">
    <reaction evidence="7">
        <text>deamido-NAD(+) + NH4(+) + ATP = AMP + diphosphate + NAD(+) + H(+)</text>
        <dbReference type="Rhea" id="RHEA:21188"/>
        <dbReference type="ChEBI" id="CHEBI:15378"/>
        <dbReference type="ChEBI" id="CHEBI:28938"/>
        <dbReference type="ChEBI" id="CHEBI:30616"/>
        <dbReference type="ChEBI" id="CHEBI:33019"/>
        <dbReference type="ChEBI" id="CHEBI:57540"/>
        <dbReference type="ChEBI" id="CHEBI:58437"/>
        <dbReference type="ChEBI" id="CHEBI:456215"/>
        <dbReference type="EC" id="6.3.1.5"/>
    </reaction>
</comment>
<dbReference type="GO" id="GO:0003952">
    <property type="term" value="F:NAD+ synthase (glutamine-hydrolyzing) activity"/>
    <property type="evidence" value="ECO:0007669"/>
    <property type="project" value="InterPro"/>
</dbReference>
<comment type="pathway">
    <text evidence="1">Cofactor biosynthesis; NAD(+) biosynthesis.</text>
</comment>
<organism evidence="9">
    <name type="scientific">uncultured bacterium contig00036</name>
    <dbReference type="NCBI Taxonomy" id="1181524"/>
    <lineage>
        <taxon>Bacteria</taxon>
        <taxon>environmental samples</taxon>
    </lineage>
</organism>
<dbReference type="Pfam" id="PF02540">
    <property type="entry name" value="NAD_synthase"/>
    <property type="match status" value="1"/>
</dbReference>
<evidence type="ECO:0000256" key="6">
    <source>
        <dbReference type="RuleBase" id="RU003811"/>
    </source>
</evidence>
<evidence type="ECO:0000256" key="7">
    <source>
        <dbReference type="RuleBase" id="RU003812"/>
    </source>
</evidence>
<dbReference type="GO" id="GO:0005524">
    <property type="term" value="F:ATP binding"/>
    <property type="evidence" value="ECO:0007669"/>
    <property type="project" value="UniProtKB-KW"/>
</dbReference>
<keyword evidence="5 6" id="KW-0520">NAD</keyword>
<reference evidence="9" key="1">
    <citation type="submission" date="2012-03" db="EMBL/GenBank/DDBJ databases">
        <title>Functional metagenomics reveals considerable lignocellulase gene clusters in the gut microbiome of a wood-feeding higher termite.</title>
        <authorList>
            <person name="Liu N."/>
        </authorList>
    </citation>
    <scope>NUCLEOTIDE SEQUENCE</scope>
</reference>
<dbReference type="GO" id="GO:0005737">
    <property type="term" value="C:cytoplasm"/>
    <property type="evidence" value="ECO:0007669"/>
    <property type="project" value="InterPro"/>
</dbReference>
<evidence type="ECO:0000313" key="9">
    <source>
        <dbReference type="EMBL" id="AGS53085.1"/>
    </source>
</evidence>
<dbReference type="GO" id="GO:0008795">
    <property type="term" value="F:NAD+ synthase activity"/>
    <property type="evidence" value="ECO:0007669"/>
    <property type="project" value="UniProtKB-EC"/>
</dbReference>
<dbReference type="InterPro" id="IPR014729">
    <property type="entry name" value="Rossmann-like_a/b/a_fold"/>
</dbReference>
<dbReference type="PANTHER" id="PTHR23090:SF9">
    <property type="entry name" value="GLUTAMINE-DEPENDENT NAD(+) SYNTHETASE"/>
    <property type="match status" value="1"/>
</dbReference>
<dbReference type="InterPro" id="IPR022310">
    <property type="entry name" value="NAD/GMP_synthase"/>
</dbReference>
<proteinExistence type="inferred from homology"/>
<evidence type="ECO:0000256" key="4">
    <source>
        <dbReference type="ARBA" id="ARBA00022840"/>
    </source>
</evidence>
<keyword evidence="4 6" id="KW-0067">ATP-binding</keyword>